<reference evidence="1 2" key="1">
    <citation type="submission" date="2014-04" db="EMBL/GenBank/DDBJ databases">
        <title>Characterization and application of a salt tolerant electro-active bacterium.</title>
        <authorList>
            <person name="Yang L."/>
            <person name="Wei S."/>
            <person name="Tay Q.X.M."/>
        </authorList>
    </citation>
    <scope>NUCLEOTIDE SEQUENCE [LARGE SCALE GENOMIC DNA]</scope>
    <source>
        <strain evidence="1 2">LY1</strain>
    </source>
</reference>
<dbReference type="Proteomes" id="UP000027821">
    <property type="component" value="Unassembled WGS sequence"/>
</dbReference>
<dbReference type="EMBL" id="JMIH01000014">
    <property type="protein sequence ID" value="KEO75188.1"/>
    <property type="molecule type" value="Genomic_DNA"/>
</dbReference>
<dbReference type="OrthoDB" id="963878at2"/>
<accession>A0A074L5U3</accession>
<organism evidence="1 2">
    <name type="scientific">Anditalea andensis</name>
    <dbReference type="NCBI Taxonomy" id="1048983"/>
    <lineage>
        <taxon>Bacteria</taxon>
        <taxon>Pseudomonadati</taxon>
        <taxon>Bacteroidota</taxon>
        <taxon>Cytophagia</taxon>
        <taxon>Cytophagales</taxon>
        <taxon>Cytophagaceae</taxon>
        <taxon>Anditalea</taxon>
    </lineage>
</organism>
<gene>
    <name evidence="1" type="ORF">EL17_05840</name>
</gene>
<evidence type="ECO:0008006" key="3">
    <source>
        <dbReference type="Google" id="ProtNLM"/>
    </source>
</evidence>
<dbReference type="RefSeq" id="WP_035071844.1">
    <property type="nucleotide sequence ID" value="NZ_JMIH01000014.1"/>
</dbReference>
<name>A0A074L5U3_9BACT</name>
<evidence type="ECO:0000313" key="1">
    <source>
        <dbReference type="EMBL" id="KEO75188.1"/>
    </source>
</evidence>
<proteinExistence type="predicted"/>
<sequence length="171" mass="19421">MDKISIIFILFFLFVVSNGFSQTSYSFKIETGFLNSRYHYVDIDPGPNWQGYYLNGENGIDLNIINGINYKDKFLVGLGLGYLNFEGINGISVFSDFEYLPIKTRIGPLIYMKAGYSHLWNQYENGTGDGLVEIGAGLNFRLSSDIHIYIKSGFMMTQQSTIIPFRLGFKL</sequence>
<dbReference type="AlphaFoldDB" id="A0A074L5U3"/>
<comment type="caution">
    <text evidence="1">The sequence shown here is derived from an EMBL/GenBank/DDBJ whole genome shotgun (WGS) entry which is preliminary data.</text>
</comment>
<keyword evidence="2" id="KW-1185">Reference proteome</keyword>
<protein>
    <recommendedName>
        <fullName evidence="3">Outer membrane protein beta-barrel domain-containing protein</fullName>
    </recommendedName>
</protein>
<dbReference type="eggNOG" id="ENOG5034AZ8">
    <property type="taxonomic scope" value="Bacteria"/>
</dbReference>
<evidence type="ECO:0000313" key="2">
    <source>
        <dbReference type="Proteomes" id="UP000027821"/>
    </source>
</evidence>